<feature type="compositionally biased region" description="Basic and acidic residues" evidence="1">
    <location>
        <begin position="178"/>
        <end position="198"/>
    </location>
</feature>
<evidence type="ECO:0000256" key="1">
    <source>
        <dbReference type="SAM" id="MobiDB-lite"/>
    </source>
</evidence>
<dbReference type="PANTHER" id="PTHR35889:SF3">
    <property type="entry name" value="F-BOX DOMAIN-CONTAINING PROTEIN"/>
    <property type="match status" value="1"/>
</dbReference>
<name>A0A382P1Y1_9ZZZZ</name>
<dbReference type="InterPro" id="IPR022655">
    <property type="entry name" value="DUF1553"/>
</dbReference>
<dbReference type="AlphaFoldDB" id="A0A382P1Y1"/>
<dbReference type="PANTHER" id="PTHR35889">
    <property type="entry name" value="CYCLOINULO-OLIGOSACCHARIDE FRUCTANOTRANSFERASE-RELATED"/>
    <property type="match status" value="1"/>
</dbReference>
<evidence type="ECO:0000259" key="2">
    <source>
        <dbReference type="Pfam" id="PF07587"/>
    </source>
</evidence>
<accession>A0A382P1Y1</accession>
<feature type="non-terminal residue" evidence="3">
    <location>
        <position position="1"/>
    </location>
</feature>
<dbReference type="EMBL" id="UINC01104031">
    <property type="protein sequence ID" value="SVC66890.1"/>
    <property type="molecule type" value="Genomic_DNA"/>
</dbReference>
<sequence>RKTAPAGFDPDADLKRQNAALDIKGDLYRASVLRHELGKLITHPYNRYFAQNFANRLWAELMGRGLYEPIDDYSEYNTVTHPKTLEFLRKEFVAVGYDMREMLRLIVKSDAYSRGRLDSKHSAKERLDSELAFVAGSSRRLIGEALFDSIITAGHLTDKKWPAGANLKTIQRRERVYLTEDGEEKKPDPAAEELKKELSSTPEMASMKKVTKKDGYDLESSIAIDFDALLARNEVLNELEAMRLRSDEELEAMRMAREMTPTSSPRGKYKYVYVDQVIDDNPSYSSSFRMASPAAPDHFLRIFGQPGRNRLGDFRDFTASMRQALMMINGKLTHEASRVGILEPLHKLLEGEGKNLEKAI</sequence>
<gene>
    <name evidence="3" type="ORF">METZ01_LOCUS319744</name>
</gene>
<reference evidence="3" key="1">
    <citation type="submission" date="2018-05" db="EMBL/GenBank/DDBJ databases">
        <authorList>
            <person name="Lanie J.A."/>
            <person name="Ng W.-L."/>
            <person name="Kazmierczak K.M."/>
            <person name="Andrzejewski T.M."/>
            <person name="Davidsen T.M."/>
            <person name="Wayne K.J."/>
            <person name="Tettelin H."/>
            <person name="Glass J.I."/>
            <person name="Rusch D."/>
            <person name="Podicherti R."/>
            <person name="Tsui H.-C.T."/>
            <person name="Winkler M.E."/>
        </authorList>
    </citation>
    <scope>NUCLEOTIDE SEQUENCE</scope>
</reference>
<feature type="non-terminal residue" evidence="3">
    <location>
        <position position="360"/>
    </location>
</feature>
<organism evidence="3">
    <name type="scientific">marine metagenome</name>
    <dbReference type="NCBI Taxonomy" id="408172"/>
    <lineage>
        <taxon>unclassified sequences</taxon>
        <taxon>metagenomes</taxon>
        <taxon>ecological metagenomes</taxon>
    </lineage>
</organism>
<proteinExistence type="predicted"/>
<feature type="region of interest" description="Disordered" evidence="1">
    <location>
        <begin position="178"/>
        <end position="208"/>
    </location>
</feature>
<dbReference type="Pfam" id="PF07587">
    <property type="entry name" value="PSD1"/>
    <property type="match status" value="1"/>
</dbReference>
<evidence type="ECO:0000313" key="3">
    <source>
        <dbReference type="EMBL" id="SVC66890.1"/>
    </source>
</evidence>
<feature type="domain" description="DUF1553" evidence="2">
    <location>
        <begin position="34"/>
        <end position="339"/>
    </location>
</feature>
<protein>
    <recommendedName>
        <fullName evidence="2">DUF1553 domain-containing protein</fullName>
    </recommendedName>
</protein>